<evidence type="ECO:0000259" key="1">
    <source>
        <dbReference type="PROSITE" id="PS51186"/>
    </source>
</evidence>
<reference evidence="3" key="1">
    <citation type="journal article" date="2019" name="Int. J. Syst. Evol. Microbiol.">
        <title>The Global Catalogue of Microorganisms (GCM) 10K type strain sequencing project: providing services to taxonomists for standard genome sequencing and annotation.</title>
        <authorList>
            <consortium name="The Broad Institute Genomics Platform"/>
            <consortium name="The Broad Institute Genome Sequencing Center for Infectious Disease"/>
            <person name="Wu L."/>
            <person name="Ma J."/>
        </authorList>
    </citation>
    <scope>NUCLEOTIDE SEQUENCE [LARGE SCALE GENOMIC DNA]</scope>
    <source>
        <strain evidence="3">CGMCC 4.7426</strain>
    </source>
</reference>
<dbReference type="RefSeq" id="WP_390296414.1">
    <property type="nucleotide sequence ID" value="NZ_JBHSFU010000007.1"/>
</dbReference>
<keyword evidence="3" id="KW-1185">Reference proteome</keyword>
<evidence type="ECO:0000313" key="2">
    <source>
        <dbReference type="EMBL" id="MFC4558999.1"/>
    </source>
</evidence>
<keyword evidence="2" id="KW-0012">Acyltransferase</keyword>
<dbReference type="EC" id="2.3.-.-" evidence="2"/>
<dbReference type="SUPFAM" id="SSF55729">
    <property type="entry name" value="Acyl-CoA N-acyltransferases (Nat)"/>
    <property type="match status" value="1"/>
</dbReference>
<dbReference type="Gene3D" id="3.40.630.30">
    <property type="match status" value="1"/>
</dbReference>
<feature type="domain" description="N-acetyltransferase" evidence="1">
    <location>
        <begin position="5"/>
        <end position="174"/>
    </location>
</feature>
<organism evidence="2 3">
    <name type="scientific">Virgibacillus kekensis</name>
    <dbReference type="NCBI Taxonomy" id="202261"/>
    <lineage>
        <taxon>Bacteria</taxon>
        <taxon>Bacillati</taxon>
        <taxon>Bacillota</taxon>
        <taxon>Bacilli</taxon>
        <taxon>Bacillales</taxon>
        <taxon>Bacillaceae</taxon>
        <taxon>Virgibacillus</taxon>
    </lineage>
</organism>
<gene>
    <name evidence="2" type="ORF">ACFO3D_12425</name>
</gene>
<dbReference type="InterPro" id="IPR050276">
    <property type="entry name" value="MshD_Acetyltransferase"/>
</dbReference>
<dbReference type="PROSITE" id="PS51186">
    <property type="entry name" value="GNAT"/>
    <property type="match status" value="1"/>
</dbReference>
<dbReference type="Pfam" id="PF00583">
    <property type="entry name" value="Acetyltransf_1"/>
    <property type="match status" value="1"/>
</dbReference>
<dbReference type="CDD" id="cd04301">
    <property type="entry name" value="NAT_SF"/>
    <property type="match status" value="1"/>
</dbReference>
<protein>
    <submittedName>
        <fullName evidence="2">GNAT family N-acetyltransferase</fullName>
        <ecNumber evidence="2">2.3.-.-</ecNumber>
    </submittedName>
</protein>
<keyword evidence="2" id="KW-0808">Transferase</keyword>
<dbReference type="Proteomes" id="UP001595989">
    <property type="component" value="Unassembled WGS sequence"/>
</dbReference>
<dbReference type="InterPro" id="IPR000182">
    <property type="entry name" value="GNAT_dom"/>
</dbReference>
<dbReference type="InterPro" id="IPR016181">
    <property type="entry name" value="Acyl_CoA_acyltransferase"/>
</dbReference>
<accession>A0ABV9DKZ5</accession>
<dbReference type="PANTHER" id="PTHR43617">
    <property type="entry name" value="L-AMINO ACID N-ACETYLTRANSFERASE"/>
    <property type="match status" value="1"/>
</dbReference>
<evidence type="ECO:0000313" key="3">
    <source>
        <dbReference type="Proteomes" id="UP001595989"/>
    </source>
</evidence>
<dbReference type="PANTHER" id="PTHR43617:SF30">
    <property type="entry name" value="HISTONE ACETYLTRANSFERASE"/>
    <property type="match status" value="1"/>
</dbReference>
<comment type="caution">
    <text evidence="2">The sequence shown here is derived from an EMBL/GenBank/DDBJ whole genome shotgun (WGS) entry which is preliminary data.</text>
</comment>
<proteinExistence type="predicted"/>
<name>A0ABV9DKZ5_9BACI</name>
<dbReference type="EMBL" id="JBHSFU010000007">
    <property type="protein sequence ID" value="MFC4558999.1"/>
    <property type="molecule type" value="Genomic_DNA"/>
</dbReference>
<sequence length="174" mass="20021">MTNSIKIRKATQQDAQQIAKVHVDSWRTTYRGIVPDSLLDSMSYDKREKKWKRKIPEDILFIAEKNDGMVVGFASGGNERQQLYTGYDSEVYAIYILNEYQKRGIGRRLIRAVAQELSKQGFKALLIWVLEDNDSKHFYEAIGGQQLGHAQLEIGGELFTETAYGWTDIRELLK</sequence>
<dbReference type="GO" id="GO:0016746">
    <property type="term" value="F:acyltransferase activity"/>
    <property type="evidence" value="ECO:0007669"/>
    <property type="project" value="UniProtKB-KW"/>
</dbReference>